<protein>
    <submittedName>
        <fullName evidence="3">ELM2 domain-containing protein</fullName>
    </submittedName>
</protein>
<reference evidence="3" key="1">
    <citation type="submission" date="2022-08" db="EMBL/GenBank/DDBJ databases">
        <authorList>
            <person name="Marques A."/>
        </authorList>
    </citation>
    <scope>NUCLEOTIDE SEQUENCE</scope>
    <source>
        <strain evidence="3">RhyPub2mFocal</strain>
        <tissue evidence="3">Leaves</tissue>
    </source>
</reference>
<feature type="region of interest" description="Disordered" evidence="1">
    <location>
        <begin position="298"/>
        <end position="347"/>
    </location>
</feature>
<evidence type="ECO:0000259" key="2">
    <source>
        <dbReference type="SMART" id="SM00717"/>
    </source>
</evidence>
<dbReference type="PANTHER" id="PTHR46872">
    <property type="entry name" value="DNA BINDING PROTEIN"/>
    <property type="match status" value="1"/>
</dbReference>
<dbReference type="InterPro" id="IPR001005">
    <property type="entry name" value="SANT/Myb"/>
</dbReference>
<organism evidence="3 4">
    <name type="scientific">Rhynchospora pubera</name>
    <dbReference type="NCBI Taxonomy" id="906938"/>
    <lineage>
        <taxon>Eukaryota</taxon>
        <taxon>Viridiplantae</taxon>
        <taxon>Streptophyta</taxon>
        <taxon>Embryophyta</taxon>
        <taxon>Tracheophyta</taxon>
        <taxon>Spermatophyta</taxon>
        <taxon>Magnoliopsida</taxon>
        <taxon>Liliopsida</taxon>
        <taxon>Poales</taxon>
        <taxon>Cyperaceae</taxon>
        <taxon>Cyperoideae</taxon>
        <taxon>Rhynchosporeae</taxon>
        <taxon>Rhynchospora</taxon>
    </lineage>
</organism>
<keyword evidence="4" id="KW-1185">Reference proteome</keyword>
<dbReference type="PANTHER" id="PTHR46872:SF18">
    <property type="entry name" value="OS03G0425800 PROTEIN"/>
    <property type="match status" value="1"/>
</dbReference>
<proteinExistence type="predicted"/>
<dbReference type="EMBL" id="JAMFTS010000002">
    <property type="protein sequence ID" value="KAJ4791578.1"/>
    <property type="molecule type" value="Genomic_DNA"/>
</dbReference>
<comment type="caution">
    <text evidence="3">The sequence shown here is derived from an EMBL/GenBank/DDBJ whole genome shotgun (WGS) entry which is preliminary data.</text>
</comment>
<gene>
    <name evidence="3" type="ORF">LUZ62_042824</name>
</gene>
<feature type="domain" description="Myb-like" evidence="2">
    <location>
        <begin position="236"/>
        <end position="289"/>
    </location>
</feature>
<dbReference type="Proteomes" id="UP001140206">
    <property type="component" value="Chromosome 2"/>
</dbReference>
<evidence type="ECO:0000313" key="3">
    <source>
        <dbReference type="EMBL" id="KAJ4791578.1"/>
    </source>
</evidence>
<feature type="compositionally biased region" description="Acidic residues" evidence="1">
    <location>
        <begin position="321"/>
        <end position="347"/>
    </location>
</feature>
<evidence type="ECO:0000256" key="1">
    <source>
        <dbReference type="SAM" id="MobiDB-lite"/>
    </source>
</evidence>
<sequence length="474" mass="53890">MVNNQNEASFTYDHAFGYVQKAVGTSHVSGCDVFDTSGEDLRLDNFKDNGKRFPCDVSPDNAGRKRAKQIDNMDSFQGTPPSDEVACSGCYDLPWTNLSSPVWVPTFPSDCDYQSVTRRGKVEEICTLVCEPSSVHEDLSHKPVAIGPNHQALIPDWNPSSVNDNDGDSEKWIRYCVSPSHDLDPVLSRNICCDCADEGSMRCVRQHVAEVREDIRRVYGQEKFENLGFCNIGEEVALNWTAEEEKLFQEAVSSNPKSMDKNFWDDLPYIFPNKSSRDLVSYYFNVFILRKRAQQNRWDPAHIDSDDDEWQEPESMPQVCEQEEEEEEEDQEQEEDEQENESAIESLTDGDDFVCSNVYVREDSSEQLEEDEYCERAIAGENKEEEPCFEFGILEEDGNTDSCTSFDEGFQCVDANNGFGIVSNDGAFDDLKNWDIDFGNRNEIDDFLSACNVVDEVIGMEVWDNYDISGDGFF</sequence>
<dbReference type="CDD" id="cd00167">
    <property type="entry name" value="SANT"/>
    <property type="match status" value="1"/>
</dbReference>
<dbReference type="SMART" id="SM00717">
    <property type="entry name" value="SANT"/>
    <property type="match status" value="1"/>
</dbReference>
<name>A0AAV8FEA7_9POAL</name>
<dbReference type="AlphaFoldDB" id="A0AAV8FEA7"/>
<accession>A0AAV8FEA7</accession>
<evidence type="ECO:0000313" key="4">
    <source>
        <dbReference type="Proteomes" id="UP001140206"/>
    </source>
</evidence>